<dbReference type="KEGG" id="lsf:I8J32_005510"/>
<proteinExistence type="predicted"/>
<sequence length="108" mass="12217">MAASLDVLRTQLSEAARSAALQWRFKPSARREPAQSPFWLLRVPVLFNYSGLPYPPYGQWQGYLRGPWQLSPWFAQLDPDDVVAPPDALPSHIRYRAGSGLKLLTPLQ</sequence>
<dbReference type="Proteomes" id="UP000639274">
    <property type="component" value="Chromosome"/>
</dbReference>
<name>A0A975ATI7_9GAMM</name>
<organism evidence="1 2">
    <name type="scientific">Agrilutibacter solisilvae</name>
    <dbReference type="NCBI Taxonomy" id="2763317"/>
    <lineage>
        <taxon>Bacteria</taxon>
        <taxon>Pseudomonadati</taxon>
        <taxon>Pseudomonadota</taxon>
        <taxon>Gammaproteobacteria</taxon>
        <taxon>Lysobacterales</taxon>
        <taxon>Lysobacteraceae</taxon>
        <taxon>Agrilutibacter</taxon>
    </lineage>
</organism>
<reference evidence="1 2" key="1">
    <citation type="submission" date="2021-03" db="EMBL/GenBank/DDBJ databases">
        <title>Lysobacter sp. nov. isolated from soil of gangwondo yeongwol, south Korea.</title>
        <authorList>
            <person name="Kim K.R."/>
            <person name="Kim K.H."/>
            <person name="Jeon C.O."/>
        </authorList>
    </citation>
    <scope>NUCLEOTIDE SEQUENCE [LARGE SCALE GENOMIC DNA]</scope>
    <source>
        <strain evidence="1 2">R19</strain>
    </source>
</reference>
<dbReference type="AlphaFoldDB" id="A0A975ATI7"/>
<evidence type="ECO:0000313" key="1">
    <source>
        <dbReference type="EMBL" id="QSX79328.1"/>
    </source>
</evidence>
<accession>A0A975ATI7</accession>
<protein>
    <submittedName>
        <fullName evidence="1">Uncharacterized protein</fullName>
    </submittedName>
</protein>
<gene>
    <name evidence="1" type="ORF">I8J32_005510</name>
</gene>
<dbReference type="EMBL" id="CP071518">
    <property type="protein sequence ID" value="QSX79328.1"/>
    <property type="molecule type" value="Genomic_DNA"/>
</dbReference>
<keyword evidence="2" id="KW-1185">Reference proteome</keyword>
<evidence type="ECO:0000313" key="2">
    <source>
        <dbReference type="Proteomes" id="UP000639274"/>
    </source>
</evidence>
<dbReference type="RefSeq" id="WP_207526809.1">
    <property type="nucleotide sequence ID" value="NZ_CP071518.1"/>
</dbReference>